<dbReference type="InterPro" id="IPR025619">
    <property type="entry name" value="YlzJ"/>
</dbReference>
<dbReference type="AlphaFoldDB" id="A0A6G1X2Z1"/>
<keyword evidence="2" id="KW-1185">Reference proteome</keyword>
<organism evidence="1 2">
    <name type="scientific">Salinibacillus xinjiangensis</name>
    <dbReference type="NCBI Taxonomy" id="1229268"/>
    <lineage>
        <taxon>Bacteria</taxon>
        <taxon>Bacillati</taxon>
        <taxon>Bacillota</taxon>
        <taxon>Bacilli</taxon>
        <taxon>Bacillales</taxon>
        <taxon>Bacillaceae</taxon>
        <taxon>Salinibacillus</taxon>
    </lineage>
</organism>
<dbReference type="Proteomes" id="UP000480185">
    <property type="component" value="Unassembled WGS sequence"/>
</dbReference>
<comment type="caution">
    <text evidence="1">The sequence shown here is derived from an EMBL/GenBank/DDBJ whole genome shotgun (WGS) entry which is preliminary data.</text>
</comment>
<gene>
    <name evidence="1" type="ORF">GH754_03250</name>
</gene>
<proteinExistence type="predicted"/>
<name>A0A6G1X2Z1_9BACI</name>
<evidence type="ECO:0000313" key="2">
    <source>
        <dbReference type="Proteomes" id="UP000480185"/>
    </source>
</evidence>
<dbReference type="Pfam" id="PF14035">
    <property type="entry name" value="YlzJ"/>
    <property type="match status" value="1"/>
</dbReference>
<accession>A0A6G1X2Z1</accession>
<sequence length="69" mass="8204">MILYTPLNEHDIFPTEDDEYNNYKWVTINNRVMKVQDMKDGTYEVLQTISTDPNDYLDEQYSPGAKIRL</sequence>
<protein>
    <submittedName>
        <fullName evidence="1">Uncharacterized protein</fullName>
    </submittedName>
</protein>
<dbReference type="OrthoDB" id="1683573at2"/>
<dbReference type="EMBL" id="WJNH01000002">
    <property type="protein sequence ID" value="MRG85341.1"/>
    <property type="molecule type" value="Genomic_DNA"/>
</dbReference>
<evidence type="ECO:0000313" key="1">
    <source>
        <dbReference type="EMBL" id="MRG85341.1"/>
    </source>
</evidence>
<reference evidence="1 2" key="1">
    <citation type="submission" date="2019-11" db="EMBL/GenBank/DDBJ databases">
        <authorList>
            <person name="Li J."/>
        </authorList>
    </citation>
    <scope>NUCLEOTIDE SEQUENCE [LARGE SCALE GENOMIC DNA]</scope>
    <source>
        <strain evidence="1 2">J4</strain>
    </source>
</reference>